<accession>A0A8J3ESK7</accession>
<sequence>MASQLARDADGRGRIDVRGPRFGATVTTVVLGAALVVQGGVGVGLVAWQWLAFAISTVFGLAWSPYGNLFRFLKRRLDLGAPPATEPEGPPRFAQACGLAVSTVALVLFALGAATAGWVAVAVVLALSALLATTGICVGCELHLVGQRLRGGRRGRSDLDTERSAA</sequence>
<keyword evidence="1" id="KW-1133">Transmembrane helix</keyword>
<feature type="transmembrane region" description="Helical" evidence="1">
    <location>
        <begin position="93"/>
        <end position="112"/>
    </location>
</feature>
<keyword evidence="4" id="KW-1185">Reference proteome</keyword>
<evidence type="ECO:0000313" key="4">
    <source>
        <dbReference type="Proteomes" id="UP000650511"/>
    </source>
</evidence>
<dbReference type="Proteomes" id="UP000650511">
    <property type="component" value="Unassembled WGS sequence"/>
</dbReference>
<organism evidence="3 4">
    <name type="scientific">Egicoccus halophilus</name>
    <dbReference type="NCBI Taxonomy" id="1670830"/>
    <lineage>
        <taxon>Bacteria</taxon>
        <taxon>Bacillati</taxon>
        <taxon>Actinomycetota</taxon>
        <taxon>Nitriliruptoria</taxon>
        <taxon>Egicoccales</taxon>
        <taxon>Egicoccaceae</taxon>
        <taxon>Egicoccus</taxon>
    </lineage>
</organism>
<feature type="transmembrane region" description="Helical" evidence="1">
    <location>
        <begin position="47"/>
        <end position="66"/>
    </location>
</feature>
<feature type="transmembrane region" description="Helical" evidence="1">
    <location>
        <begin position="21"/>
        <end position="41"/>
    </location>
</feature>
<comment type="caution">
    <text evidence="3">The sequence shown here is derived from an EMBL/GenBank/DDBJ whole genome shotgun (WGS) entry which is preliminary data.</text>
</comment>
<dbReference type="AlphaFoldDB" id="A0A8J3ESK7"/>
<keyword evidence="1" id="KW-0812">Transmembrane</keyword>
<dbReference type="InterPro" id="IPR025508">
    <property type="entry name" value="DUF4395"/>
</dbReference>
<evidence type="ECO:0000259" key="2">
    <source>
        <dbReference type="Pfam" id="PF14340"/>
    </source>
</evidence>
<proteinExistence type="predicted"/>
<reference evidence="3" key="2">
    <citation type="submission" date="2020-09" db="EMBL/GenBank/DDBJ databases">
        <authorList>
            <person name="Sun Q."/>
            <person name="Zhou Y."/>
        </authorList>
    </citation>
    <scope>NUCLEOTIDE SEQUENCE</scope>
    <source>
        <strain evidence="3">CGMCC 1.14988</strain>
    </source>
</reference>
<reference evidence="3" key="1">
    <citation type="journal article" date="2014" name="Int. J. Syst. Evol. Microbiol.">
        <title>Complete genome sequence of Corynebacterium casei LMG S-19264T (=DSM 44701T), isolated from a smear-ripened cheese.</title>
        <authorList>
            <consortium name="US DOE Joint Genome Institute (JGI-PGF)"/>
            <person name="Walter F."/>
            <person name="Albersmeier A."/>
            <person name="Kalinowski J."/>
            <person name="Ruckert C."/>
        </authorList>
    </citation>
    <scope>NUCLEOTIDE SEQUENCE</scope>
    <source>
        <strain evidence="3">CGMCC 1.14988</strain>
    </source>
</reference>
<dbReference type="Pfam" id="PF14340">
    <property type="entry name" value="DUF4395"/>
    <property type="match status" value="1"/>
</dbReference>
<feature type="domain" description="DUF4395" evidence="2">
    <location>
        <begin position="15"/>
        <end position="148"/>
    </location>
</feature>
<keyword evidence="1" id="KW-0472">Membrane</keyword>
<dbReference type="OrthoDB" id="345402at2"/>
<dbReference type="RefSeq" id="WP_130648028.1">
    <property type="nucleotide sequence ID" value="NZ_BMHA01000009.1"/>
</dbReference>
<evidence type="ECO:0000313" key="3">
    <source>
        <dbReference type="EMBL" id="GGI07602.1"/>
    </source>
</evidence>
<gene>
    <name evidence="3" type="ORF">GCM10011354_24910</name>
</gene>
<protein>
    <recommendedName>
        <fullName evidence="2">DUF4395 domain-containing protein</fullName>
    </recommendedName>
</protein>
<evidence type="ECO:0000256" key="1">
    <source>
        <dbReference type="SAM" id="Phobius"/>
    </source>
</evidence>
<feature type="transmembrane region" description="Helical" evidence="1">
    <location>
        <begin position="118"/>
        <end position="144"/>
    </location>
</feature>
<name>A0A8J3ESK7_9ACTN</name>
<dbReference type="EMBL" id="BMHA01000009">
    <property type="protein sequence ID" value="GGI07602.1"/>
    <property type="molecule type" value="Genomic_DNA"/>
</dbReference>